<reference evidence="1 2" key="1">
    <citation type="submission" date="2013-11" db="EMBL/GenBank/DDBJ databases">
        <title>Genome sequencing of Stegodyphus mimosarum.</title>
        <authorList>
            <person name="Bechsgaard J."/>
        </authorList>
    </citation>
    <scope>NUCLEOTIDE SEQUENCE [LARGE SCALE GENOMIC DNA]</scope>
</reference>
<dbReference type="Proteomes" id="UP000054359">
    <property type="component" value="Unassembled WGS sequence"/>
</dbReference>
<feature type="non-terminal residue" evidence="1">
    <location>
        <position position="86"/>
    </location>
</feature>
<gene>
    <name evidence="1" type="ORF">X975_27173</name>
</gene>
<protein>
    <submittedName>
        <fullName evidence="1">Uncharacterized protein</fullName>
    </submittedName>
</protein>
<dbReference type="EMBL" id="KK112715">
    <property type="protein sequence ID" value="KFM58363.1"/>
    <property type="molecule type" value="Genomic_DNA"/>
</dbReference>
<organism evidence="1 2">
    <name type="scientific">Stegodyphus mimosarum</name>
    <name type="common">African social velvet spider</name>
    <dbReference type="NCBI Taxonomy" id="407821"/>
    <lineage>
        <taxon>Eukaryota</taxon>
        <taxon>Metazoa</taxon>
        <taxon>Ecdysozoa</taxon>
        <taxon>Arthropoda</taxon>
        <taxon>Chelicerata</taxon>
        <taxon>Arachnida</taxon>
        <taxon>Araneae</taxon>
        <taxon>Araneomorphae</taxon>
        <taxon>Entelegynae</taxon>
        <taxon>Eresoidea</taxon>
        <taxon>Eresidae</taxon>
        <taxon>Stegodyphus</taxon>
    </lineage>
</organism>
<proteinExistence type="predicted"/>
<evidence type="ECO:0000313" key="1">
    <source>
        <dbReference type="EMBL" id="KFM58363.1"/>
    </source>
</evidence>
<dbReference type="AlphaFoldDB" id="A0A087SZS4"/>
<name>A0A087SZS4_STEMI</name>
<evidence type="ECO:0000313" key="2">
    <source>
        <dbReference type="Proteomes" id="UP000054359"/>
    </source>
</evidence>
<accession>A0A087SZS4</accession>
<sequence length="86" mass="9860">MTDKNIITICRYSHHKYLIGASRGSIITDISKYMVGLLRIKKFSESDLVEMKPYADAFMVHKGFSIDDICDESSISIIRLVFLKKI</sequence>
<keyword evidence="2" id="KW-1185">Reference proteome</keyword>